<proteinExistence type="predicted"/>
<sequence>MVDVAIDWDFLLFHNRARDYFVRTSRFDAIASQVDPFGEDQNGNDLMTRLNRRCRMANNRGVSPSSFRDSANNAPISDPFLSRSLRCSVTEPLLMASKKSDCSFKDGLRRGAGPGSNNARGVTDGSCGNNLDVSAIKTVDTGDWGVQVDLQLRGTLSQRPLGKRNQTHRQTRRGGTESSVGESIMNAGKIDDDYGESITMPYIPLLFPCVEGIVIFSIGIILSR</sequence>
<feature type="compositionally biased region" description="Basic residues" evidence="1">
    <location>
        <begin position="161"/>
        <end position="172"/>
    </location>
</feature>
<dbReference type="Proteomes" id="UP001234178">
    <property type="component" value="Unassembled WGS sequence"/>
</dbReference>
<keyword evidence="2" id="KW-0812">Transmembrane</keyword>
<feature type="transmembrane region" description="Helical" evidence="2">
    <location>
        <begin position="202"/>
        <end position="222"/>
    </location>
</feature>
<evidence type="ECO:0000313" key="4">
    <source>
        <dbReference type="Proteomes" id="UP001234178"/>
    </source>
</evidence>
<name>A0ABQ9YSH0_9CRUS</name>
<feature type="region of interest" description="Disordered" evidence="1">
    <location>
        <begin position="161"/>
        <end position="181"/>
    </location>
</feature>
<reference evidence="3 4" key="1">
    <citation type="journal article" date="2023" name="Nucleic Acids Res.">
        <title>The hologenome of Daphnia magna reveals possible DNA methylation and microbiome-mediated evolution of the host genome.</title>
        <authorList>
            <person name="Chaturvedi A."/>
            <person name="Li X."/>
            <person name="Dhandapani V."/>
            <person name="Marshall H."/>
            <person name="Kissane S."/>
            <person name="Cuenca-Cambronero M."/>
            <person name="Asole G."/>
            <person name="Calvet F."/>
            <person name="Ruiz-Romero M."/>
            <person name="Marangio P."/>
            <person name="Guigo R."/>
            <person name="Rago D."/>
            <person name="Mirbahai L."/>
            <person name="Eastwood N."/>
            <person name="Colbourne J.K."/>
            <person name="Zhou J."/>
            <person name="Mallon E."/>
            <person name="Orsini L."/>
        </authorList>
    </citation>
    <scope>NUCLEOTIDE SEQUENCE [LARGE SCALE GENOMIC DNA]</scope>
    <source>
        <strain evidence="3">LRV0_1</strain>
    </source>
</reference>
<evidence type="ECO:0000313" key="3">
    <source>
        <dbReference type="EMBL" id="KAK4003526.1"/>
    </source>
</evidence>
<gene>
    <name evidence="3" type="ORF">OUZ56_005285</name>
</gene>
<dbReference type="EMBL" id="JAOYFB010000001">
    <property type="protein sequence ID" value="KAK4003526.1"/>
    <property type="molecule type" value="Genomic_DNA"/>
</dbReference>
<evidence type="ECO:0000256" key="2">
    <source>
        <dbReference type="SAM" id="Phobius"/>
    </source>
</evidence>
<organism evidence="3 4">
    <name type="scientific">Daphnia magna</name>
    <dbReference type="NCBI Taxonomy" id="35525"/>
    <lineage>
        <taxon>Eukaryota</taxon>
        <taxon>Metazoa</taxon>
        <taxon>Ecdysozoa</taxon>
        <taxon>Arthropoda</taxon>
        <taxon>Crustacea</taxon>
        <taxon>Branchiopoda</taxon>
        <taxon>Diplostraca</taxon>
        <taxon>Cladocera</taxon>
        <taxon>Anomopoda</taxon>
        <taxon>Daphniidae</taxon>
        <taxon>Daphnia</taxon>
    </lineage>
</organism>
<keyword evidence="4" id="KW-1185">Reference proteome</keyword>
<keyword evidence="2" id="KW-0472">Membrane</keyword>
<keyword evidence="2" id="KW-1133">Transmembrane helix</keyword>
<comment type="caution">
    <text evidence="3">The sequence shown here is derived from an EMBL/GenBank/DDBJ whole genome shotgun (WGS) entry which is preliminary data.</text>
</comment>
<protein>
    <submittedName>
        <fullName evidence="3">Uncharacterized protein</fullName>
    </submittedName>
</protein>
<accession>A0ABQ9YSH0</accession>
<evidence type="ECO:0000256" key="1">
    <source>
        <dbReference type="SAM" id="MobiDB-lite"/>
    </source>
</evidence>